<feature type="transmembrane region" description="Helical" evidence="1">
    <location>
        <begin position="57"/>
        <end position="76"/>
    </location>
</feature>
<keyword evidence="1" id="KW-0472">Membrane</keyword>
<keyword evidence="3" id="KW-1185">Reference proteome</keyword>
<evidence type="ECO:0000313" key="3">
    <source>
        <dbReference type="Proteomes" id="UP000503591"/>
    </source>
</evidence>
<protein>
    <submittedName>
        <fullName evidence="2">Putative DNA polymerase</fullName>
    </submittedName>
</protein>
<name>A0A6M3T8Y8_9CAUD</name>
<keyword evidence="1" id="KW-1133">Transmembrane helix</keyword>
<accession>A0A6M3T8Y8</accession>
<gene>
    <name evidence="2" type="ORF">PssvBMR4_gp19</name>
</gene>
<sequence length="84" mass="10165">MWNIIFEVLAFFFCTVCFYRIAKCYGDKFKSALANMKRTEKREHRYNFADYLEFRQYRLAAILFEVATYVCLYFALRNLSALLN</sequence>
<dbReference type="Proteomes" id="UP000503591">
    <property type="component" value="Genome"/>
</dbReference>
<evidence type="ECO:0000313" key="2">
    <source>
        <dbReference type="EMBL" id="QJD54717.1"/>
    </source>
</evidence>
<dbReference type="EMBL" id="MT104467">
    <property type="protein sequence ID" value="QJD54717.1"/>
    <property type="molecule type" value="Genomic_DNA"/>
</dbReference>
<organism evidence="2 3">
    <name type="scientific">Pseudomonas phage MR4</name>
    <dbReference type="NCBI Taxonomy" id="2711171"/>
    <lineage>
        <taxon>Viruses</taxon>
        <taxon>Duplodnaviria</taxon>
        <taxon>Heunggongvirae</taxon>
        <taxon>Uroviricota</taxon>
        <taxon>Caudoviricetes</taxon>
        <taxon>Autographivirales</taxon>
        <taxon>Gajwadongvirus</taxon>
        <taxon>Gajwadongvirus MR4</taxon>
    </lineage>
</organism>
<reference evidence="2 3" key="1">
    <citation type="journal article" date="2020" name="Microb. Biotechnol.">
        <title>Phage biocontrol to combat Pseudomonas syringae pathogens causing disease in cherry.</title>
        <authorList>
            <person name="Rabiey M."/>
            <person name="Roy S.R."/>
            <person name="Holtappels D."/>
            <person name="Franceschetti L."/>
            <person name="Quilty B.J."/>
            <person name="Creeth R."/>
            <person name="Sundin G.W."/>
            <person name="Wagemans J."/>
            <person name="Lavigne R."/>
            <person name="Jackson R.W."/>
        </authorList>
    </citation>
    <scope>NUCLEOTIDE SEQUENCE [LARGE SCALE GENOMIC DNA]</scope>
</reference>
<evidence type="ECO:0000256" key="1">
    <source>
        <dbReference type="SAM" id="Phobius"/>
    </source>
</evidence>
<keyword evidence="1" id="KW-0812">Transmembrane</keyword>
<proteinExistence type="predicted"/>